<reference evidence="5 6" key="1">
    <citation type="submission" date="2022-03" db="EMBL/GenBank/DDBJ databases">
        <title>Hymenobactersp. isolated from the air.</title>
        <authorList>
            <person name="Won M."/>
            <person name="Kwon S.-W."/>
        </authorList>
    </citation>
    <scope>NUCLEOTIDE SEQUENCE [LARGE SCALE GENOMIC DNA]</scope>
    <source>
        <strain evidence="5 6">KACC 21982</strain>
    </source>
</reference>
<evidence type="ECO:0000256" key="1">
    <source>
        <dbReference type="ARBA" id="ARBA00023015"/>
    </source>
</evidence>
<dbReference type="InterPro" id="IPR020449">
    <property type="entry name" value="Tscrpt_reg_AraC-type_HTH"/>
</dbReference>
<gene>
    <name evidence="5" type="ORF">MTX78_15020</name>
</gene>
<protein>
    <submittedName>
        <fullName evidence="5">AraC family transcriptional regulator</fullName>
    </submittedName>
</protein>
<dbReference type="PRINTS" id="PR00032">
    <property type="entry name" value="HTHARAC"/>
</dbReference>
<keyword evidence="1" id="KW-0805">Transcription regulation</keyword>
<dbReference type="EMBL" id="CP094669">
    <property type="protein sequence ID" value="UOG73435.1"/>
    <property type="molecule type" value="Genomic_DNA"/>
</dbReference>
<dbReference type="InterPro" id="IPR009057">
    <property type="entry name" value="Homeodomain-like_sf"/>
</dbReference>
<dbReference type="Gene3D" id="1.10.10.60">
    <property type="entry name" value="Homeodomain-like"/>
    <property type="match status" value="1"/>
</dbReference>
<evidence type="ECO:0000313" key="6">
    <source>
        <dbReference type="Proteomes" id="UP000831113"/>
    </source>
</evidence>
<name>A0ABY4CT57_9BACT</name>
<evidence type="ECO:0000313" key="5">
    <source>
        <dbReference type="EMBL" id="UOG73435.1"/>
    </source>
</evidence>
<sequence length="306" mass="35205">MTSNKPLRIKTITEGHRILGLPKPEHPLISVVEYAALQTPAADTTHTGALFDFYFISLKKGFRNKFYYGQQQYDFDDGMMYFVGPNQLVRGAGPSPEDDLSGWILLVHPDLLWGTPLAKTIKKYEYFDYSVNEALFLSNKEELIINNIIANIKTEYHANIDKFSESILVSHFETLLNYSKRFYQRQFITRKRSNHQILDRLEKLLADYFTSDDLAVKGLPSVHYISSELHVSPTYLRGLLKVLTGQNTQQYIHDKLIEKAKEKLSTTALSVSEIAYELGFEHPQSFSKLFKTKTSVSPLEFRQSFN</sequence>
<feature type="domain" description="HTH araC/xylS-type" evidence="4">
    <location>
        <begin position="199"/>
        <end position="304"/>
    </location>
</feature>
<keyword evidence="6" id="KW-1185">Reference proteome</keyword>
<dbReference type="SUPFAM" id="SSF46689">
    <property type="entry name" value="Homeodomain-like"/>
    <property type="match status" value="1"/>
</dbReference>
<dbReference type="PANTHER" id="PTHR43280">
    <property type="entry name" value="ARAC-FAMILY TRANSCRIPTIONAL REGULATOR"/>
    <property type="match status" value="1"/>
</dbReference>
<accession>A0ABY4CT57</accession>
<keyword evidence="3" id="KW-0804">Transcription</keyword>
<dbReference type="Proteomes" id="UP000831113">
    <property type="component" value="Chromosome"/>
</dbReference>
<evidence type="ECO:0000256" key="2">
    <source>
        <dbReference type="ARBA" id="ARBA00023125"/>
    </source>
</evidence>
<evidence type="ECO:0000256" key="3">
    <source>
        <dbReference type="ARBA" id="ARBA00023163"/>
    </source>
</evidence>
<evidence type="ECO:0000259" key="4">
    <source>
        <dbReference type="PROSITE" id="PS01124"/>
    </source>
</evidence>
<dbReference type="Pfam" id="PF12833">
    <property type="entry name" value="HTH_18"/>
    <property type="match status" value="1"/>
</dbReference>
<dbReference type="InterPro" id="IPR018060">
    <property type="entry name" value="HTH_AraC"/>
</dbReference>
<keyword evidence="2" id="KW-0238">DNA-binding</keyword>
<organism evidence="5 6">
    <name type="scientific">Hymenobacter tibetensis</name>
    <dbReference type="NCBI Taxonomy" id="497967"/>
    <lineage>
        <taxon>Bacteria</taxon>
        <taxon>Pseudomonadati</taxon>
        <taxon>Bacteroidota</taxon>
        <taxon>Cytophagia</taxon>
        <taxon>Cytophagales</taxon>
        <taxon>Hymenobacteraceae</taxon>
        <taxon>Hymenobacter</taxon>
    </lineage>
</organism>
<dbReference type="PANTHER" id="PTHR43280:SF32">
    <property type="entry name" value="TRANSCRIPTIONAL REGULATORY PROTEIN"/>
    <property type="match status" value="1"/>
</dbReference>
<dbReference type="PROSITE" id="PS01124">
    <property type="entry name" value="HTH_ARAC_FAMILY_2"/>
    <property type="match status" value="1"/>
</dbReference>
<dbReference type="RefSeq" id="WP_243795915.1">
    <property type="nucleotide sequence ID" value="NZ_CP094669.1"/>
</dbReference>
<dbReference type="SMART" id="SM00342">
    <property type="entry name" value="HTH_ARAC"/>
    <property type="match status" value="1"/>
</dbReference>
<proteinExistence type="predicted"/>